<organism evidence="5 6">
    <name type="scientific">Sphaerulina musiva (strain SO2202)</name>
    <name type="common">Poplar stem canker fungus</name>
    <name type="synonym">Septoria musiva</name>
    <dbReference type="NCBI Taxonomy" id="692275"/>
    <lineage>
        <taxon>Eukaryota</taxon>
        <taxon>Fungi</taxon>
        <taxon>Dikarya</taxon>
        <taxon>Ascomycota</taxon>
        <taxon>Pezizomycotina</taxon>
        <taxon>Dothideomycetes</taxon>
        <taxon>Dothideomycetidae</taxon>
        <taxon>Mycosphaerellales</taxon>
        <taxon>Mycosphaerellaceae</taxon>
        <taxon>Sphaerulina</taxon>
    </lineage>
</organism>
<feature type="region of interest" description="Disordered" evidence="2">
    <location>
        <begin position="1291"/>
        <end position="1339"/>
    </location>
</feature>
<dbReference type="STRING" id="692275.M3D2P6"/>
<dbReference type="PANTHER" id="PTHR45964:SF5">
    <property type="entry name" value="WSCD FAMILY MEMBER CG9164"/>
    <property type="match status" value="1"/>
</dbReference>
<evidence type="ECO:0000313" key="5">
    <source>
        <dbReference type="EMBL" id="EMF12490.1"/>
    </source>
</evidence>
<dbReference type="InterPro" id="IPR002889">
    <property type="entry name" value="WSC_carb-bd"/>
</dbReference>
<gene>
    <name evidence="5" type="ORF">SEPMUDRAFT_133228</name>
</gene>
<dbReference type="PANTHER" id="PTHR45964">
    <property type="entry name" value="WSCD FAMILY MEMBER CG9164"/>
    <property type="match status" value="1"/>
</dbReference>
<dbReference type="eggNOG" id="KOG4157">
    <property type="taxonomic scope" value="Eukaryota"/>
</dbReference>
<evidence type="ECO:0000256" key="3">
    <source>
        <dbReference type="SAM" id="SignalP"/>
    </source>
</evidence>
<feature type="domain" description="WSC" evidence="4">
    <location>
        <begin position="925"/>
        <end position="1016"/>
    </location>
</feature>
<dbReference type="OrthoDB" id="5985073at2759"/>
<dbReference type="SUPFAM" id="SSF50998">
    <property type="entry name" value="Quinoprotein alcohol dehydrogenase-like"/>
    <property type="match status" value="1"/>
</dbReference>
<dbReference type="SMART" id="SM00321">
    <property type="entry name" value="WSC"/>
    <property type="match status" value="4"/>
</dbReference>
<feature type="domain" description="WSC" evidence="4">
    <location>
        <begin position="1661"/>
        <end position="1756"/>
    </location>
</feature>
<accession>M3D2P6</accession>
<reference evidence="5 6" key="1">
    <citation type="journal article" date="2012" name="PLoS Pathog.">
        <title>Diverse lifestyles and strategies of plant pathogenesis encoded in the genomes of eighteen Dothideomycetes fungi.</title>
        <authorList>
            <person name="Ohm R.A."/>
            <person name="Feau N."/>
            <person name="Henrissat B."/>
            <person name="Schoch C.L."/>
            <person name="Horwitz B.A."/>
            <person name="Barry K.W."/>
            <person name="Condon B.J."/>
            <person name="Copeland A.C."/>
            <person name="Dhillon B."/>
            <person name="Glaser F."/>
            <person name="Hesse C.N."/>
            <person name="Kosti I."/>
            <person name="LaButti K."/>
            <person name="Lindquist E.A."/>
            <person name="Lucas S."/>
            <person name="Salamov A.A."/>
            <person name="Bradshaw R.E."/>
            <person name="Ciuffetti L."/>
            <person name="Hamelin R.C."/>
            <person name="Kema G.H.J."/>
            <person name="Lawrence C."/>
            <person name="Scott J.A."/>
            <person name="Spatafora J.W."/>
            <person name="Turgeon B.G."/>
            <person name="de Wit P.J.G.M."/>
            <person name="Zhong S."/>
            <person name="Goodwin S.B."/>
            <person name="Grigoriev I.V."/>
        </authorList>
    </citation>
    <scope>NUCLEOTIDE SEQUENCE [LARGE SCALE GENOMIC DNA]</scope>
    <source>
        <strain evidence="5 6">SO2202</strain>
    </source>
</reference>
<dbReference type="RefSeq" id="XP_016760611.1">
    <property type="nucleotide sequence ID" value="XM_016902550.1"/>
</dbReference>
<evidence type="ECO:0000313" key="6">
    <source>
        <dbReference type="Proteomes" id="UP000016931"/>
    </source>
</evidence>
<dbReference type="GeneID" id="27899687"/>
<feature type="domain" description="WSC" evidence="4">
    <location>
        <begin position="1553"/>
        <end position="1643"/>
    </location>
</feature>
<dbReference type="Pfam" id="PF01822">
    <property type="entry name" value="WSC"/>
    <property type="match status" value="4"/>
</dbReference>
<feature type="signal peptide" evidence="3">
    <location>
        <begin position="1"/>
        <end position="22"/>
    </location>
</feature>
<feature type="chain" id="PRO_5004033044" evidence="3">
    <location>
        <begin position="23"/>
        <end position="1852"/>
    </location>
</feature>
<dbReference type="HOGENOM" id="CLU_000702_0_0_1"/>
<feature type="region of interest" description="Disordered" evidence="2">
    <location>
        <begin position="1434"/>
        <end position="1544"/>
    </location>
</feature>
<dbReference type="EMBL" id="KB456264">
    <property type="protein sequence ID" value="EMF12490.1"/>
    <property type="molecule type" value="Genomic_DNA"/>
</dbReference>
<keyword evidence="3" id="KW-0732">Signal</keyword>
<dbReference type="InterPro" id="IPR051589">
    <property type="entry name" value="Sialate-O-sulfotransferase"/>
</dbReference>
<evidence type="ECO:0000256" key="2">
    <source>
        <dbReference type="SAM" id="MobiDB-lite"/>
    </source>
</evidence>
<sequence>MRFTSAIYSTLVSCLFSLPAAGQALTDTITWGGGNSRTGYETNHNMDPAIVGSPNFGKIWSANIPGNFNGLGKEQIFASPLVYTIGDTQYVFIATTQNNIYKLNAKTGAIVAQRNLHVPFLTAELEGCVDINPTIGITATGVIDPSTGLWYLTAKTYAPQFQDGNFSPSKPPGRLNGRYYFHAINTADLSEAAGFPTLVDGTVFRNNPRRMFIGGNQHQRPALLQVGDYIYTGWASHCIQYNYTGAIIGFHRTTGAIVEAFATEGGPAANTVPGGGVWMSGGGLAYDGAGSMFFSTGNGYASELPANGRPVQGRNPPTSLEEAVVNMKINSDGTIQPVDFFMPWEKTQLDGADKDLGTTPFQLLPSDTFTCPNSRRIGMVTGKSGKTYWLNTDNLGGYQMGENRLDAAIQVTENENSVYAGAGVNPLGGGYVYVPVTTFQTHVFKFSCNAAGNAVFTKVADTPEKNAGILGTGHGTITSLNGQDGSALLWTTDREGQNLRIYDAMPKDGKLTLIKSFNFPNVAKFAKISFGNGIAYVPTLEGVLHAFGSPVSLPLNCSSPYTFPNTPTGNTSDPLTVKCTANVQTTLTALNVVGNPNFRIDSLPAMPLLLNANDVFTFKAYFAPKTVGLLSSDVVADTSNAVTGFSANTPITLKGTANSAAPVLSISPGQVSFQTTIGSGPSSSSAFLLNSGDMMLKVKNVSYSLVSEKGPFVTPNTTSDGSAQVGPFTFSGVPFTIAANGQATIGITYNATNAGNQAVYATVFSDGGNKILNVFGTAGSAPGQLVEFQSPDGSSWIPYTGQNFSFGDVQEGTTRNLILRITNNGSSTASPLKLTVSKAPYGVPGIVGAANNIDLAEGTIIGAGQSQNATLYCAALERQVNTPTEQGHAQWTINTNTDSGKFFLQFNCNSIAPQVGPLLANGTSQYAYAGCFRDLTPGRQLATNIYTDDNNSIERCTGSCYQAGWTFAGTSYRSECWCGNAIPTTLDDDSACNFRCSGAQNETCGGDDNQGRAQLSVFGDRLKFNGNTTSPILAITQQSGSYSYAGCYKETGGKTFSSKTMDSKSLTVDSCMSFCAGYSLFGLQYSSECYCGSTIASSSSLTNDTDCNMSCSGNNSQYCGAGSRMQLYRLNGTISSSTSSSSIQSSTSSTGITSVTTASNTITTISSSTIAVESTAPTDVSCPASNGTTVTSGGKKFLIECGIDHVGGDLTSLNVNSFAACIDACAQNSQCVDVALSGAACYLKSTLGAAVNNGVWGAKFVELVSTSTSGSVSSISATSSSLSVSSSVTSTSSASLTSNSESSTSSPSTFPDRTTSTSTVIGTSTTSSTSATATPPTCPGSNSTTYISNGVTFLIECGIDHQGGDMSSLAVNSFQQCIDVCAKTNGCINVALSGAACYLKNMVGAAVYNGVFGARVVSDPSMTSSVVSLSTTLQSSSSSSNSSVAASTAKGSDSSSSMSIGSTTVSSTSNGSTISATTTSSSVPSTSTSNSISSTLSSSTGATASSSPSTSSATPTISTSSSATRTTLSTSTTTSSSSSITSIAPSAPTQVGTFKYVGCYTEVNGRAINQKSANNNNMTNENCASFCSGYQYFATEYATECYCGSSLSTSSKPATDGRCNMPCAGDKTEICGGPNGLTLYAVPSNSSAPPSPTIVVPSSSNYIAQGCFNEKPNNGRALSNVYYDPTNSLTIPACAAQAQKRNVTWFGVEFGGECFYGNTFDNASHPIRQSACDMSCPGNSTTWCGGADALQMYRLPLACPADNGTLWNSYNGTARFQVRCSMDFRTGGMASRVAADTFEQCLNGCAMEMSCRGVSYRETDCYMMSALGNGTSDSAMLGATVVQRQDNVNNGS</sequence>
<proteinExistence type="predicted"/>
<dbReference type="InterPro" id="IPR011047">
    <property type="entry name" value="Quinoprotein_ADH-like_sf"/>
</dbReference>
<evidence type="ECO:0000259" key="4">
    <source>
        <dbReference type="PROSITE" id="PS51212"/>
    </source>
</evidence>
<dbReference type="Proteomes" id="UP000016931">
    <property type="component" value="Unassembled WGS sequence"/>
</dbReference>
<keyword evidence="6" id="KW-1185">Reference proteome</keyword>
<protein>
    <submittedName>
        <fullName evidence="5">WSC-domain-containing protein</fullName>
    </submittedName>
</protein>
<evidence type="ECO:0000256" key="1">
    <source>
        <dbReference type="ARBA" id="ARBA00022737"/>
    </source>
</evidence>
<dbReference type="PROSITE" id="PS51212">
    <property type="entry name" value="WSC"/>
    <property type="match status" value="4"/>
</dbReference>
<dbReference type="OMA" id="MPWEKQA"/>
<name>M3D2P6_SPHMS</name>
<keyword evidence="1" id="KW-0677">Repeat</keyword>
<feature type="domain" description="WSC" evidence="4">
    <location>
        <begin position="1041"/>
        <end position="1131"/>
    </location>
</feature>